<dbReference type="AlphaFoldDB" id="A0A7X6J066"/>
<geneLocation type="plasmid" evidence="2 3">
    <name>pBS3d</name>
</geneLocation>
<organism evidence="2 3">
    <name type="scientific">Rhizobium phaseoli</name>
    <dbReference type="NCBI Taxonomy" id="396"/>
    <lineage>
        <taxon>Bacteria</taxon>
        <taxon>Pseudomonadati</taxon>
        <taxon>Pseudomonadota</taxon>
        <taxon>Alphaproteobacteria</taxon>
        <taxon>Hyphomicrobiales</taxon>
        <taxon>Rhizobiaceae</taxon>
        <taxon>Rhizobium/Agrobacterium group</taxon>
        <taxon>Rhizobium</taxon>
    </lineage>
</organism>
<dbReference type="EMBL" id="CP064935">
    <property type="protein sequence ID" value="QPK12762.1"/>
    <property type="molecule type" value="Genomic_DNA"/>
</dbReference>
<evidence type="ECO:0000313" key="2">
    <source>
        <dbReference type="EMBL" id="QPK12762.1"/>
    </source>
</evidence>
<name>A0A7X6J066_9HYPH</name>
<proteinExistence type="predicted"/>
<feature type="region of interest" description="Disordered" evidence="1">
    <location>
        <begin position="73"/>
        <end position="99"/>
    </location>
</feature>
<reference evidence="2 3" key="1">
    <citation type="submission" date="2020-11" db="EMBL/GenBank/DDBJ databases">
        <title>Indigenous Rhizobia Nodulating Common beans in Western Kenya.</title>
        <authorList>
            <person name="Wekesa C.S."/>
            <person name="Oelmueller R."/>
            <person name="Furch A.C."/>
        </authorList>
    </citation>
    <scope>NUCLEOTIDE SEQUENCE [LARGE SCALE GENOMIC DNA]</scope>
    <source>
        <strain evidence="3">BS3</strain>
        <plasmid evidence="2 3">pBS3d</plasmid>
    </source>
</reference>
<protein>
    <submittedName>
        <fullName evidence="2">Uncharacterized protein</fullName>
    </submittedName>
</protein>
<keyword evidence="2" id="KW-0614">Plasmid</keyword>
<dbReference type="KEGG" id="rpha:AMC79_PD00062"/>
<gene>
    <name evidence="2" type="ORF">HER27_027660</name>
</gene>
<evidence type="ECO:0000313" key="3">
    <source>
        <dbReference type="Proteomes" id="UP000540266"/>
    </source>
</evidence>
<dbReference type="Proteomes" id="UP000540266">
    <property type="component" value="Plasmid pBS3d"/>
</dbReference>
<evidence type="ECO:0000256" key="1">
    <source>
        <dbReference type="SAM" id="MobiDB-lite"/>
    </source>
</evidence>
<accession>A0A7X6J066</accession>
<dbReference type="RefSeq" id="WP_089152681.1">
    <property type="nucleotide sequence ID" value="NZ_CP013526.1"/>
</dbReference>
<sequence>MTGFAIVQERAFAAALEEMTDDELFNLMRDLEMRGEALDRPSPADEIFAKLVLTESAIERRFPGQMLRPYKDWLRRPERSKRRADARQPAGHASAGGLH</sequence>